<keyword evidence="2" id="KW-0813">Transport</keyword>
<dbReference type="PANTHER" id="PTHR42771">
    <property type="entry name" value="IRON(3+)-HYDROXAMATE IMPORT ATP-BINDING PROTEIN FHUC"/>
    <property type="match status" value="1"/>
</dbReference>
<keyword evidence="6 11" id="KW-0067">ATP-binding</keyword>
<dbReference type="PROSITE" id="PS50893">
    <property type="entry name" value="ABC_TRANSPORTER_2"/>
    <property type="match status" value="1"/>
</dbReference>
<dbReference type="InterPro" id="IPR051535">
    <property type="entry name" value="Siderophore_ABC-ATPase"/>
</dbReference>
<keyword evidence="3" id="KW-1003">Cell membrane</keyword>
<dbReference type="FunFam" id="3.40.50.300:FF:000134">
    <property type="entry name" value="Iron-enterobactin ABC transporter ATP-binding protein"/>
    <property type="match status" value="1"/>
</dbReference>
<keyword evidence="5" id="KW-0547">Nucleotide-binding</keyword>
<organism evidence="11 12">
    <name type="scientific">Nocardioides zeae</name>
    <dbReference type="NCBI Taxonomy" id="1457234"/>
    <lineage>
        <taxon>Bacteria</taxon>
        <taxon>Bacillati</taxon>
        <taxon>Actinomycetota</taxon>
        <taxon>Actinomycetes</taxon>
        <taxon>Propionibacteriales</taxon>
        <taxon>Nocardioidaceae</taxon>
        <taxon>Nocardioides</taxon>
    </lineage>
</organism>
<evidence type="ECO:0000313" key="12">
    <source>
        <dbReference type="Proteomes" id="UP000468687"/>
    </source>
</evidence>
<keyword evidence="8" id="KW-0406">Ion transport</keyword>
<comment type="caution">
    <text evidence="11">The sequence shown here is derived from an EMBL/GenBank/DDBJ whole genome shotgun (WGS) entry which is preliminary data.</text>
</comment>
<dbReference type="PANTHER" id="PTHR42771:SF2">
    <property type="entry name" value="IRON(3+)-HYDROXAMATE IMPORT ATP-BINDING PROTEIN FHUC"/>
    <property type="match status" value="1"/>
</dbReference>
<gene>
    <name evidence="11" type="ORF">G3T38_07155</name>
</gene>
<dbReference type="GO" id="GO:0005886">
    <property type="term" value="C:plasma membrane"/>
    <property type="evidence" value="ECO:0007669"/>
    <property type="project" value="UniProtKB-SubCell"/>
</dbReference>
<accession>A0A6P0HHH4</accession>
<name>A0A6P0HHH4_9ACTN</name>
<dbReference type="InterPro" id="IPR003439">
    <property type="entry name" value="ABC_transporter-like_ATP-bd"/>
</dbReference>
<dbReference type="PROSITE" id="PS00211">
    <property type="entry name" value="ABC_TRANSPORTER_1"/>
    <property type="match status" value="1"/>
</dbReference>
<dbReference type="InterPro" id="IPR017871">
    <property type="entry name" value="ABC_transporter-like_CS"/>
</dbReference>
<dbReference type="Proteomes" id="UP000468687">
    <property type="component" value="Unassembled WGS sequence"/>
</dbReference>
<dbReference type="InterPro" id="IPR003593">
    <property type="entry name" value="AAA+_ATPase"/>
</dbReference>
<evidence type="ECO:0000256" key="2">
    <source>
        <dbReference type="ARBA" id="ARBA00022448"/>
    </source>
</evidence>
<evidence type="ECO:0000256" key="7">
    <source>
        <dbReference type="ARBA" id="ARBA00023004"/>
    </source>
</evidence>
<dbReference type="GO" id="GO:0005524">
    <property type="term" value="F:ATP binding"/>
    <property type="evidence" value="ECO:0007669"/>
    <property type="project" value="UniProtKB-KW"/>
</dbReference>
<sequence>MTPAPPRLVAEGLTLRYDARTVATDLSVVVPDDRFTVVLGPNACGKSTLLRALSGLLAPAAGRVLLDGAPLSSLPAKERARRMALLPQTMSAPEGITVRELVHRGRFAHQRVLRRHSASDRDAVAAALEETHVADLAERRLDELSGGQRQRVWIAMTLAQDTPLVLLDEPTTFLDLPHQIEVLNVLHRLVARGRTVVAVLHDLNLAARYADHVVAMRSGAVVAEGPPSATITEPLLRSVFDLEATVLPDPLTGAPMVVPADSRD</sequence>
<evidence type="ECO:0000259" key="10">
    <source>
        <dbReference type="PROSITE" id="PS50893"/>
    </source>
</evidence>
<dbReference type="SUPFAM" id="SSF52540">
    <property type="entry name" value="P-loop containing nucleoside triphosphate hydrolases"/>
    <property type="match status" value="1"/>
</dbReference>
<dbReference type="GO" id="GO:0016887">
    <property type="term" value="F:ATP hydrolysis activity"/>
    <property type="evidence" value="ECO:0007669"/>
    <property type="project" value="InterPro"/>
</dbReference>
<keyword evidence="7" id="KW-0408">Iron</keyword>
<dbReference type="RefSeq" id="WP_163771422.1">
    <property type="nucleotide sequence ID" value="NZ_JAAGXA010000004.1"/>
</dbReference>
<keyword evidence="4" id="KW-0410">Iron transport</keyword>
<evidence type="ECO:0000256" key="1">
    <source>
        <dbReference type="ARBA" id="ARBA00004202"/>
    </source>
</evidence>
<dbReference type="AlphaFoldDB" id="A0A6P0HHH4"/>
<dbReference type="Gene3D" id="3.40.50.300">
    <property type="entry name" value="P-loop containing nucleotide triphosphate hydrolases"/>
    <property type="match status" value="1"/>
</dbReference>
<dbReference type="InterPro" id="IPR027417">
    <property type="entry name" value="P-loop_NTPase"/>
</dbReference>
<dbReference type="SMART" id="SM00382">
    <property type="entry name" value="AAA"/>
    <property type="match status" value="1"/>
</dbReference>
<dbReference type="CDD" id="cd03214">
    <property type="entry name" value="ABC_Iron-Siderophores_B12_Hemin"/>
    <property type="match status" value="1"/>
</dbReference>
<evidence type="ECO:0000256" key="3">
    <source>
        <dbReference type="ARBA" id="ARBA00022475"/>
    </source>
</evidence>
<reference evidence="11 12" key="1">
    <citation type="journal article" date="2014" name="Int. J. Syst. Evol. Microbiol.">
        <title>Nocardioides zeae sp. nov., isolated from the stem of Zea mays.</title>
        <authorList>
            <person name="Glaeser S.P."/>
            <person name="McInroy J.A."/>
            <person name="Busse H.J."/>
            <person name="Kampfer P."/>
        </authorList>
    </citation>
    <scope>NUCLEOTIDE SEQUENCE [LARGE SCALE GENOMIC DNA]</scope>
    <source>
        <strain evidence="11 12">JCM 30728</strain>
    </source>
</reference>
<feature type="domain" description="ABC transporter" evidence="10">
    <location>
        <begin position="8"/>
        <end position="243"/>
    </location>
</feature>
<evidence type="ECO:0000256" key="8">
    <source>
        <dbReference type="ARBA" id="ARBA00023065"/>
    </source>
</evidence>
<dbReference type="GO" id="GO:0006826">
    <property type="term" value="P:iron ion transport"/>
    <property type="evidence" value="ECO:0007669"/>
    <property type="project" value="UniProtKB-KW"/>
</dbReference>
<proteinExistence type="predicted"/>
<evidence type="ECO:0000256" key="9">
    <source>
        <dbReference type="ARBA" id="ARBA00023136"/>
    </source>
</evidence>
<comment type="subcellular location">
    <subcellularLocation>
        <location evidence="1">Cell membrane</location>
        <topology evidence="1">Peripheral membrane protein</topology>
    </subcellularLocation>
</comment>
<evidence type="ECO:0000256" key="4">
    <source>
        <dbReference type="ARBA" id="ARBA00022496"/>
    </source>
</evidence>
<protein>
    <submittedName>
        <fullName evidence="11">ABC transporter ATP-binding protein</fullName>
    </submittedName>
</protein>
<keyword evidence="12" id="KW-1185">Reference proteome</keyword>
<dbReference type="EMBL" id="JAAGXA010000004">
    <property type="protein sequence ID" value="NEN78051.1"/>
    <property type="molecule type" value="Genomic_DNA"/>
</dbReference>
<keyword evidence="9" id="KW-0472">Membrane</keyword>
<evidence type="ECO:0000313" key="11">
    <source>
        <dbReference type="EMBL" id="NEN78051.1"/>
    </source>
</evidence>
<dbReference type="Pfam" id="PF00005">
    <property type="entry name" value="ABC_tran"/>
    <property type="match status" value="1"/>
</dbReference>
<evidence type="ECO:0000256" key="5">
    <source>
        <dbReference type="ARBA" id="ARBA00022741"/>
    </source>
</evidence>
<evidence type="ECO:0000256" key="6">
    <source>
        <dbReference type="ARBA" id="ARBA00022840"/>
    </source>
</evidence>